<accession>A0ABS1VFN7</accession>
<evidence type="ECO:0008006" key="4">
    <source>
        <dbReference type="Google" id="ProtNLM"/>
    </source>
</evidence>
<dbReference type="EMBL" id="JAENHO010000001">
    <property type="protein sequence ID" value="MBL7253430.1"/>
    <property type="molecule type" value="Genomic_DNA"/>
</dbReference>
<dbReference type="RefSeq" id="WP_202989784.1">
    <property type="nucleotide sequence ID" value="NZ_JAENHO010000001.1"/>
</dbReference>
<evidence type="ECO:0000256" key="1">
    <source>
        <dbReference type="SAM" id="MobiDB-lite"/>
    </source>
</evidence>
<dbReference type="Proteomes" id="UP000598996">
    <property type="component" value="Unassembled WGS sequence"/>
</dbReference>
<reference evidence="2 3" key="1">
    <citation type="submission" date="2021-01" db="EMBL/GenBank/DDBJ databases">
        <title>Actinoplanes sp. nov. LDG1-01 isolated from lichen.</title>
        <authorList>
            <person name="Saeng-In P."/>
            <person name="Phongsopitanun W."/>
            <person name="Kanchanasin P."/>
            <person name="Yuki M."/>
            <person name="Kudo T."/>
            <person name="Ohkuma M."/>
            <person name="Tanasupawat S."/>
        </authorList>
    </citation>
    <scope>NUCLEOTIDE SEQUENCE [LARGE SCALE GENOMIC DNA]</scope>
    <source>
        <strain evidence="2 3">LDG1-01</strain>
    </source>
</reference>
<feature type="region of interest" description="Disordered" evidence="1">
    <location>
        <begin position="31"/>
        <end position="126"/>
    </location>
</feature>
<feature type="compositionally biased region" description="Low complexity" evidence="1">
    <location>
        <begin position="66"/>
        <end position="98"/>
    </location>
</feature>
<keyword evidence="3" id="KW-1185">Reference proteome</keyword>
<protein>
    <recommendedName>
        <fullName evidence="4">YtxH domain-containing protein</fullName>
    </recommendedName>
</protein>
<comment type="caution">
    <text evidence="2">The sequence shown here is derived from an EMBL/GenBank/DDBJ whole genome shotgun (WGS) entry which is preliminary data.</text>
</comment>
<sequence length="126" mass="12658">MKIVKLAAGFAVGYVLGSRAGREAYEKISANARQLREHPTVRQAQDKATAMLSSGAGAATTRIHQAASGSSDSSDSSSDFPASTPAATSVSAPAGVPATRTVKKSPVPKPPAVAAPVESSGSQPLI</sequence>
<evidence type="ECO:0000313" key="3">
    <source>
        <dbReference type="Proteomes" id="UP000598996"/>
    </source>
</evidence>
<proteinExistence type="predicted"/>
<organism evidence="2 3">
    <name type="scientific">Paractinoplanes lichenicola</name>
    <dbReference type="NCBI Taxonomy" id="2802976"/>
    <lineage>
        <taxon>Bacteria</taxon>
        <taxon>Bacillati</taxon>
        <taxon>Actinomycetota</taxon>
        <taxon>Actinomycetes</taxon>
        <taxon>Micromonosporales</taxon>
        <taxon>Micromonosporaceae</taxon>
        <taxon>Paractinoplanes</taxon>
    </lineage>
</organism>
<evidence type="ECO:0000313" key="2">
    <source>
        <dbReference type="EMBL" id="MBL7253430.1"/>
    </source>
</evidence>
<gene>
    <name evidence="2" type="ORF">JKJ07_03810</name>
</gene>
<name>A0ABS1VFN7_9ACTN</name>